<evidence type="ECO:0000313" key="1">
    <source>
        <dbReference type="EMBL" id="CAI9303722.1"/>
    </source>
</evidence>
<keyword evidence="2" id="KW-1185">Reference proteome</keyword>
<evidence type="ECO:0000313" key="2">
    <source>
        <dbReference type="Proteomes" id="UP001177003"/>
    </source>
</evidence>
<organism evidence="1 2">
    <name type="scientific">Lactuca saligna</name>
    <name type="common">Willowleaf lettuce</name>
    <dbReference type="NCBI Taxonomy" id="75948"/>
    <lineage>
        <taxon>Eukaryota</taxon>
        <taxon>Viridiplantae</taxon>
        <taxon>Streptophyta</taxon>
        <taxon>Embryophyta</taxon>
        <taxon>Tracheophyta</taxon>
        <taxon>Spermatophyta</taxon>
        <taxon>Magnoliopsida</taxon>
        <taxon>eudicotyledons</taxon>
        <taxon>Gunneridae</taxon>
        <taxon>Pentapetalae</taxon>
        <taxon>asterids</taxon>
        <taxon>campanulids</taxon>
        <taxon>Asterales</taxon>
        <taxon>Asteraceae</taxon>
        <taxon>Cichorioideae</taxon>
        <taxon>Cichorieae</taxon>
        <taxon>Lactucinae</taxon>
        <taxon>Lactuca</taxon>
    </lineage>
</organism>
<reference evidence="1" key="1">
    <citation type="submission" date="2023-04" db="EMBL/GenBank/DDBJ databases">
        <authorList>
            <person name="Vijverberg K."/>
            <person name="Xiong W."/>
            <person name="Schranz E."/>
        </authorList>
    </citation>
    <scope>NUCLEOTIDE SEQUENCE</scope>
</reference>
<name>A0AA36A576_LACSI</name>
<accession>A0AA36A576</accession>
<dbReference type="EMBL" id="OX465085">
    <property type="protein sequence ID" value="CAI9303722.1"/>
    <property type="molecule type" value="Genomic_DNA"/>
</dbReference>
<protein>
    <submittedName>
        <fullName evidence="1">Uncharacterized protein</fullName>
    </submittedName>
</protein>
<dbReference type="Proteomes" id="UP001177003">
    <property type="component" value="Chromosome 9"/>
</dbReference>
<dbReference type="AlphaFoldDB" id="A0AA36A576"/>
<gene>
    <name evidence="1" type="ORF">LSALG_LOCUS42138</name>
</gene>
<sequence>MSTLCLYITSMTISIKFKVQTESCPESSILELHLHLLQKGNPPPPPNWESGPKKRIDHSRTTVRNYVVTKLERNQEFHGGGTKVVVMAKIWWGTGYIASLPVMP</sequence>
<proteinExistence type="predicted"/>